<evidence type="ECO:0000259" key="2">
    <source>
        <dbReference type="Pfam" id="PF01494"/>
    </source>
</evidence>
<dbReference type="STRING" id="28445.BHQ20_16845"/>
<proteinExistence type="predicted"/>
<dbReference type="OrthoDB" id="9790035at2"/>
<dbReference type="RefSeq" id="WP_069420298.1">
    <property type="nucleotide sequence ID" value="NZ_CBCRZH010000019.1"/>
</dbReference>
<dbReference type="EMBL" id="MVHT01000025">
    <property type="protein sequence ID" value="ORB06115.1"/>
    <property type="molecule type" value="Genomic_DNA"/>
</dbReference>
<gene>
    <name evidence="3" type="ORF">BST27_11505</name>
</gene>
<evidence type="ECO:0000313" key="4">
    <source>
        <dbReference type="Proteomes" id="UP000192739"/>
    </source>
</evidence>
<dbReference type="InterPro" id="IPR002938">
    <property type="entry name" value="FAD-bd"/>
</dbReference>
<name>A0A1E3SBI0_MYCIE</name>
<reference evidence="3 4" key="1">
    <citation type="submission" date="2017-02" db="EMBL/GenBank/DDBJ databases">
        <title>The new phylogeny of genus Mycobacterium.</title>
        <authorList>
            <person name="Tortoli E."/>
            <person name="Trovato A."/>
            <person name="Cirillo D.M."/>
        </authorList>
    </citation>
    <scope>NUCLEOTIDE SEQUENCE [LARGE SCALE GENOMIC DNA]</scope>
    <source>
        <strain evidence="3 4">DSM 44049</strain>
    </source>
</reference>
<comment type="caution">
    <text evidence="3">The sequence shown here is derived from an EMBL/GenBank/DDBJ whole genome shotgun (WGS) entry which is preliminary data.</text>
</comment>
<feature type="region of interest" description="Disordered" evidence="1">
    <location>
        <begin position="449"/>
        <end position="470"/>
    </location>
</feature>
<dbReference type="PANTHER" id="PTHR43422:SF3">
    <property type="entry name" value="THIAMINE THIAZOLE SYNTHASE"/>
    <property type="match status" value="1"/>
</dbReference>
<dbReference type="SUPFAM" id="SSF51905">
    <property type="entry name" value="FAD/NAD(P)-binding domain"/>
    <property type="match status" value="1"/>
</dbReference>
<dbReference type="GO" id="GO:0071949">
    <property type="term" value="F:FAD binding"/>
    <property type="evidence" value="ECO:0007669"/>
    <property type="project" value="InterPro"/>
</dbReference>
<dbReference type="AlphaFoldDB" id="A0A1E3SBI0"/>
<protein>
    <submittedName>
        <fullName evidence="3">2-polyprenyl-6-methoxyphenol hydroxylase-like oxidoreductase</fullName>
    </submittedName>
</protein>
<dbReference type="InterPro" id="IPR036188">
    <property type="entry name" value="FAD/NAD-bd_sf"/>
</dbReference>
<evidence type="ECO:0000313" key="3">
    <source>
        <dbReference type="EMBL" id="ORB06115.1"/>
    </source>
</evidence>
<dbReference type="PANTHER" id="PTHR43422">
    <property type="entry name" value="THIAMINE THIAZOLE SYNTHASE"/>
    <property type="match status" value="1"/>
</dbReference>
<feature type="domain" description="FAD-binding" evidence="2">
    <location>
        <begin position="9"/>
        <end position="348"/>
    </location>
</feature>
<organism evidence="3 4">
    <name type="scientific">Mycobacterium intermedium</name>
    <dbReference type="NCBI Taxonomy" id="28445"/>
    <lineage>
        <taxon>Bacteria</taxon>
        <taxon>Bacillati</taxon>
        <taxon>Actinomycetota</taxon>
        <taxon>Actinomycetes</taxon>
        <taxon>Mycobacteriales</taxon>
        <taxon>Mycobacteriaceae</taxon>
        <taxon>Mycobacterium</taxon>
        <taxon>Mycobacterium simiae complex</taxon>
    </lineage>
</organism>
<dbReference type="Proteomes" id="UP000192739">
    <property type="component" value="Unassembled WGS sequence"/>
</dbReference>
<evidence type="ECO:0000256" key="1">
    <source>
        <dbReference type="SAM" id="MobiDB-lite"/>
    </source>
</evidence>
<keyword evidence="4" id="KW-1185">Reference proteome</keyword>
<sequence>MTRCGNHAVVLGASMGGLMAARVLADFYDRVTVVERDNLPVDPVNRRGVPQGRLIHTCLARLMRELDDMFPGLRADLLAAGATSLADGDFSKLFLSIGGHQLVRSGSTSDAPDMVSPSRPVLEWSVRRRVQAIDNVTFLEAHDVVGLTATAGRDRVTGAQVVDRSDGEETTLPADLVIDATGRGSRTPVFLEQLGYDRPREDEVTVQLAYACQLVRVAPGAIKEHMVAVFPEPGRPRMFGLIEYENNTYMIGAGTMAGIEPPRNRPELLSYAAELAPAHVNSALRTVEPIGEFVHHRVPSSRWRRYDKMRLLPDGLLVVGDALCSFNPIYGQGMTVAAIEAAILRDCLRRGVRGLTRRFNRRAAKGVRVAWQTAVGSDLSLPEVPGPRPLSMRASNLLLDRVLTATESDPVVAGQFLRVTAMIDPPSRLLRPSMLLRIMRAQHRAQTTIPPATEGSGETLVAPTSLGAIN</sequence>
<dbReference type="Pfam" id="PF01494">
    <property type="entry name" value="FAD_binding_3"/>
    <property type="match status" value="1"/>
</dbReference>
<dbReference type="Gene3D" id="3.50.50.60">
    <property type="entry name" value="FAD/NAD(P)-binding domain"/>
    <property type="match status" value="1"/>
</dbReference>
<accession>A0A1E3SBI0</accession>